<keyword evidence="1" id="KW-0472">Membrane</keyword>
<evidence type="ECO:0000256" key="1">
    <source>
        <dbReference type="SAM" id="Phobius"/>
    </source>
</evidence>
<keyword evidence="1" id="KW-1133">Transmembrane helix</keyword>
<feature type="transmembrane region" description="Helical" evidence="1">
    <location>
        <begin position="68"/>
        <end position="89"/>
    </location>
</feature>
<proteinExistence type="predicted"/>
<dbReference type="AlphaFoldDB" id="A0A8J2FSH6"/>
<reference evidence="2" key="1">
    <citation type="submission" date="2021-02" db="EMBL/GenBank/DDBJ databases">
        <authorList>
            <person name="Cremers G."/>
            <person name="Picone N."/>
        </authorList>
    </citation>
    <scope>NUCLEOTIDE SEQUENCE</scope>
    <source>
        <strain evidence="2">PQ17</strain>
    </source>
</reference>
<name>A0A8J2FSH6_9BACT</name>
<gene>
    <name evidence="2" type="ORF">MPNT_20171</name>
</gene>
<dbReference type="EMBL" id="CAJNOB010000012">
    <property type="protein sequence ID" value="CAF0696268.1"/>
    <property type="molecule type" value="Genomic_DNA"/>
</dbReference>
<evidence type="ECO:0000313" key="2">
    <source>
        <dbReference type="EMBL" id="CAF0696268.1"/>
    </source>
</evidence>
<dbReference type="Proteomes" id="UP000663859">
    <property type="component" value="Unassembled WGS sequence"/>
</dbReference>
<organism evidence="2 3">
    <name type="scientific">Candidatus Methylacidithermus pantelleriae</name>
    <dbReference type="NCBI Taxonomy" id="2744239"/>
    <lineage>
        <taxon>Bacteria</taxon>
        <taxon>Pseudomonadati</taxon>
        <taxon>Verrucomicrobiota</taxon>
        <taxon>Methylacidiphilae</taxon>
        <taxon>Methylacidiphilales</taxon>
        <taxon>Methylacidiphilaceae</taxon>
        <taxon>Candidatus Methylacidithermus</taxon>
    </lineage>
</organism>
<sequence length="98" mass="10816">MAPESYVFFPSCSWVLPRYCSGDGEHSWTKRDAASLSDGLRRKLGAGKRKDPGVRRVNGRMLGTDVPLLGHDLVSLELFFCALLLLFCLKRKGSNVGS</sequence>
<accession>A0A8J2FSH6</accession>
<keyword evidence="3" id="KW-1185">Reference proteome</keyword>
<evidence type="ECO:0000313" key="3">
    <source>
        <dbReference type="Proteomes" id="UP000663859"/>
    </source>
</evidence>
<comment type="caution">
    <text evidence="2">The sequence shown here is derived from an EMBL/GenBank/DDBJ whole genome shotgun (WGS) entry which is preliminary data.</text>
</comment>
<keyword evidence="1" id="KW-0812">Transmembrane</keyword>
<protein>
    <submittedName>
        <fullName evidence="2">Uncharacterized protein</fullName>
    </submittedName>
</protein>